<sequence length="145" mass="16372">MSSALSIIPQGTTIPQASIAATATEYGTHDTLRHGLRTLQHEIVATHPLEAPLKDWHRTRDQLHLNLQRRMYGLHAPLRLTMERRIVANINRFQNPASLKHSNLGLDILTGRDETLDVEDFLGDVEYRKPTTDIHAALARQLNLS</sequence>
<evidence type="ECO:0000256" key="2">
    <source>
        <dbReference type="ARBA" id="ARBA00043974"/>
    </source>
</evidence>
<dbReference type="STRING" id="215637.A0A4P9ZX01"/>
<comment type="similarity">
    <text evidence="2">Belongs to the POMP/UMP1 family.</text>
</comment>
<name>A0A4P9ZX01_9FUNG</name>
<dbReference type="GO" id="GO:0005737">
    <property type="term" value="C:cytoplasm"/>
    <property type="evidence" value="ECO:0007669"/>
    <property type="project" value="TreeGrafter"/>
</dbReference>
<evidence type="ECO:0000313" key="4">
    <source>
        <dbReference type="Proteomes" id="UP000268162"/>
    </source>
</evidence>
<evidence type="ECO:0000256" key="1">
    <source>
        <dbReference type="ARBA" id="ARBA00023186"/>
    </source>
</evidence>
<dbReference type="PANTHER" id="PTHR12828">
    <property type="entry name" value="PROTEASOME MATURATION PROTEIN UMP1"/>
    <property type="match status" value="1"/>
</dbReference>
<gene>
    <name evidence="3" type="ORF">BJ085DRAFT_28995</name>
</gene>
<keyword evidence="4" id="KW-1185">Reference proteome</keyword>
<dbReference type="PANTHER" id="PTHR12828:SF3">
    <property type="entry name" value="PROTEASOME MATURATION PROTEIN"/>
    <property type="match status" value="1"/>
</dbReference>
<dbReference type="AlphaFoldDB" id="A0A4P9ZX01"/>
<dbReference type="EMBL" id="ML002398">
    <property type="protein sequence ID" value="RKP38163.1"/>
    <property type="molecule type" value="Genomic_DNA"/>
</dbReference>
<keyword evidence="3" id="KW-0647">Proteasome</keyword>
<dbReference type="InterPro" id="IPR008012">
    <property type="entry name" value="Ump1"/>
</dbReference>
<dbReference type="Proteomes" id="UP000268162">
    <property type="component" value="Unassembled WGS sequence"/>
</dbReference>
<evidence type="ECO:0000313" key="3">
    <source>
        <dbReference type="EMBL" id="RKP38163.1"/>
    </source>
</evidence>
<protein>
    <submittedName>
        <fullName evidence="3">Proteasome maturation factor UMP1</fullName>
    </submittedName>
</protein>
<keyword evidence="1" id="KW-0143">Chaperone</keyword>
<dbReference type="GO" id="GO:0005634">
    <property type="term" value="C:nucleus"/>
    <property type="evidence" value="ECO:0007669"/>
    <property type="project" value="TreeGrafter"/>
</dbReference>
<dbReference type="Pfam" id="PF05348">
    <property type="entry name" value="UMP1"/>
    <property type="match status" value="1"/>
</dbReference>
<accession>A0A4P9ZX01</accession>
<dbReference type="GO" id="GO:0043248">
    <property type="term" value="P:proteasome assembly"/>
    <property type="evidence" value="ECO:0007669"/>
    <property type="project" value="InterPro"/>
</dbReference>
<proteinExistence type="inferred from homology"/>
<dbReference type="GO" id="GO:0000502">
    <property type="term" value="C:proteasome complex"/>
    <property type="evidence" value="ECO:0007669"/>
    <property type="project" value="UniProtKB-KW"/>
</dbReference>
<reference evidence="4" key="1">
    <citation type="journal article" date="2018" name="Nat. Microbiol.">
        <title>Leveraging single-cell genomics to expand the fungal tree of life.</title>
        <authorList>
            <person name="Ahrendt S.R."/>
            <person name="Quandt C.A."/>
            <person name="Ciobanu D."/>
            <person name="Clum A."/>
            <person name="Salamov A."/>
            <person name="Andreopoulos B."/>
            <person name="Cheng J.F."/>
            <person name="Woyke T."/>
            <person name="Pelin A."/>
            <person name="Henrissat B."/>
            <person name="Reynolds N.K."/>
            <person name="Benny G.L."/>
            <person name="Smith M.E."/>
            <person name="James T.Y."/>
            <person name="Grigoriev I.V."/>
        </authorList>
    </citation>
    <scope>NUCLEOTIDE SEQUENCE [LARGE SCALE GENOMIC DNA]</scope>
    <source>
        <strain evidence="4">RSA 468</strain>
    </source>
</reference>
<organism evidence="3 4">
    <name type="scientific">Dimargaris cristalligena</name>
    <dbReference type="NCBI Taxonomy" id="215637"/>
    <lineage>
        <taxon>Eukaryota</taxon>
        <taxon>Fungi</taxon>
        <taxon>Fungi incertae sedis</taxon>
        <taxon>Zoopagomycota</taxon>
        <taxon>Kickxellomycotina</taxon>
        <taxon>Dimargaritomycetes</taxon>
        <taxon>Dimargaritales</taxon>
        <taxon>Dimargaritaceae</taxon>
        <taxon>Dimargaris</taxon>
    </lineage>
</organism>